<gene>
    <name evidence="2" type="ORF">GCM10010909_26870</name>
</gene>
<dbReference type="Proteomes" id="UP001156641">
    <property type="component" value="Unassembled WGS sequence"/>
</dbReference>
<proteinExistence type="predicted"/>
<feature type="chain" id="PRO_5046103418" description="Outer membrane beta-barrel protein" evidence="1">
    <location>
        <begin position="32"/>
        <end position="525"/>
    </location>
</feature>
<protein>
    <recommendedName>
        <fullName evidence="4">Outer membrane beta-barrel protein</fullName>
    </recommendedName>
</protein>
<name>A0ABQ6A7Z5_9PROT</name>
<dbReference type="EMBL" id="BSOS01000073">
    <property type="protein sequence ID" value="GLR68006.1"/>
    <property type="molecule type" value="Genomic_DNA"/>
</dbReference>
<comment type="caution">
    <text evidence="2">The sequence shown here is derived from an EMBL/GenBank/DDBJ whole genome shotgun (WGS) entry which is preliminary data.</text>
</comment>
<organism evidence="2 3">
    <name type="scientific">Acidocella aquatica</name>
    <dbReference type="NCBI Taxonomy" id="1922313"/>
    <lineage>
        <taxon>Bacteria</taxon>
        <taxon>Pseudomonadati</taxon>
        <taxon>Pseudomonadota</taxon>
        <taxon>Alphaproteobacteria</taxon>
        <taxon>Acetobacterales</taxon>
        <taxon>Acidocellaceae</taxon>
        <taxon>Acidocella</taxon>
    </lineage>
</organism>
<evidence type="ECO:0000313" key="2">
    <source>
        <dbReference type="EMBL" id="GLR68006.1"/>
    </source>
</evidence>
<keyword evidence="1" id="KW-0732">Signal</keyword>
<dbReference type="Pfam" id="PF10082">
    <property type="entry name" value="BBP2_2"/>
    <property type="match status" value="1"/>
</dbReference>
<feature type="signal peptide" evidence="1">
    <location>
        <begin position="1"/>
        <end position="31"/>
    </location>
</feature>
<evidence type="ECO:0000313" key="3">
    <source>
        <dbReference type="Proteomes" id="UP001156641"/>
    </source>
</evidence>
<dbReference type="InterPro" id="IPR018759">
    <property type="entry name" value="BBP2_2"/>
</dbReference>
<reference evidence="3" key="1">
    <citation type="journal article" date="2019" name="Int. J. Syst. Evol. Microbiol.">
        <title>The Global Catalogue of Microorganisms (GCM) 10K type strain sequencing project: providing services to taxonomists for standard genome sequencing and annotation.</title>
        <authorList>
            <consortium name="The Broad Institute Genomics Platform"/>
            <consortium name="The Broad Institute Genome Sequencing Center for Infectious Disease"/>
            <person name="Wu L."/>
            <person name="Ma J."/>
        </authorList>
    </citation>
    <scope>NUCLEOTIDE SEQUENCE [LARGE SCALE GENOMIC DNA]</scope>
    <source>
        <strain evidence="3">NBRC 112502</strain>
    </source>
</reference>
<keyword evidence="3" id="KW-1185">Reference proteome</keyword>
<evidence type="ECO:0008006" key="4">
    <source>
        <dbReference type="Google" id="ProtNLM"/>
    </source>
</evidence>
<sequence length="525" mass="56924">MRPLNVKLQSLALQSLAIAAAIAFVPRVAHSATGSDTVTQQLGVAAEAGPRVLLDSLASILAADPSLAATPEAAATLARAAASPVPDFVGANLPVYLEISSMITAAAPPAQRDAVHQAVSRELTRFVATDVRIMPPLQPETIGNAPRQAPEVGGPGFKVGSFTVYPEVQAGLFYDNNIYDTRTGKVADKVGSISPRIALKSNWDRNALYAEAGTDLTGYLTKGSENTVDWHALVEGRIDVDRNTRVLLGASTLMEHEDRASPDAVEGLTPTPYWEQNGYAGVVHRFGDFSVRAGGAVERITFGNVEATHGSINNHDRDRNRYTFGVSVRDDAQPGFRPFVEFLEDLRRYDHSPDDFGYRRNSDGYRASIGALFRISPALSGEASVGVMARNYTDPRFKTITTPAADANIRWQAADNTAAVVFLDRSIEETTLSGSSAYIYTVTGGRVEQTLSPDLTGFVRAAFAHSEFQQSSRWDNEADMSVGVRYYLTSLFYIGADYRYTQRVSGDSTVNFSRHQAYLMLGTAF</sequence>
<accession>A0ABQ6A7Z5</accession>
<evidence type="ECO:0000256" key="1">
    <source>
        <dbReference type="SAM" id="SignalP"/>
    </source>
</evidence>